<evidence type="ECO:0000256" key="9">
    <source>
        <dbReference type="ARBA" id="ARBA00023170"/>
    </source>
</evidence>
<evidence type="ECO:0000256" key="1">
    <source>
        <dbReference type="ARBA" id="ARBA00004571"/>
    </source>
</evidence>
<feature type="signal peptide" evidence="13">
    <location>
        <begin position="1"/>
        <end position="21"/>
    </location>
</feature>
<dbReference type="NCBIfam" id="TIGR01785">
    <property type="entry name" value="TonB-hemin"/>
    <property type="match status" value="1"/>
</dbReference>
<dbReference type="Pfam" id="PF07715">
    <property type="entry name" value="Plug"/>
    <property type="match status" value="1"/>
</dbReference>
<comment type="subcellular location">
    <subcellularLocation>
        <location evidence="1 11">Cell outer membrane</location>
        <topology evidence="1 11">Multi-pass membrane protein</topology>
    </subcellularLocation>
</comment>
<keyword evidence="4 11" id="KW-1134">Transmembrane beta strand</keyword>
<evidence type="ECO:0000256" key="12">
    <source>
        <dbReference type="RuleBase" id="RU003357"/>
    </source>
</evidence>
<evidence type="ECO:0000313" key="17">
    <source>
        <dbReference type="Proteomes" id="UP000597206"/>
    </source>
</evidence>
<evidence type="ECO:0000256" key="6">
    <source>
        <dbReference type="ARBA" id="ARBA00022729"/>
    </source>
</evidence>
<evidence type="ECO:0000313" key="16">
    <source>
        <dbReference type="EMBL" id="MBF9002660.1"/>
    </source>
</evidence>
<evidence type="ECO:0000256" key="3">
    <source>
        <dbReference type="ARBA" id="ARBA00022448"/>
    </source>
</evidence>
<dbReference type="PANTHER" id="PTHR30069">
    <property type="entry name" value="TONB-DEPENDENT OUTER MEMBRANE RECEPTOR"/>
    <property type="match status" value="1"/>
</dbReference>
<dbReference type="CDD" id="cd01347">
    <property type="entry name" value="ligand_gated_channel"/>
    <property type="match status" value="1"/>
</dbReference>
<dbReference type="InterPro" id="IPR039426">
    <property type="entry name" value="TonB-dep_rcpt-like"/>
</dbReference>
<evidence type="ECO:0000256" key="5">
    <source>
        <dbReference type="ARBA" id="ARBA00022692"/>
    </source>
</evidence>
<comment type="caution">
    <text evidence="16">The sequence shown here is derived from an EMBL/GenBank/DDBJ whole genome shotgun (WGS) entry which is preliminary data.</text>
</comment>
<name>A0ABS0GJZ7_9VIBR</name>
<keyword evidence="10 11" id="KW-0998">Cell outer membrane</keyword>
<keyword evidence="7 12" id="KW-0798">TonB box</keyword>
<evidence type="ECO:0000256" key="8">
    <source>
        <dbReference type="ARBA" id="ARBA00023136"/>
    </source>
</evidence>
<dbReference type="Pfam" id="PF00593">
    <property type="entry name" value="TonB_dep_Rec_b-barrel"/>
    <property type="match status" value="1"/>
</dbReference>
<dbReference type="Proteomes" id="UP000597206">
    <property type="component" value="Unassembled WGS sequence"/>
</dbReference>
<dbReference type="InterPro" id="IPR011276">
    <property type="entry name" value="TonB_haem/Hb_rcpt"/>
</dbReference>
<dbReference type="InterPro" id="IPR036942">
    <property type="entry name" value="Beta-barrel_TonB_sf"/>
</dbReference>
<dbReference type="NCBIfam" id="TIGR01786">
    <property type="entry name" value="TonB-hemlactrns"/>
    <property type="match status" value="1"/>
</dbReference>
<dbReference type="EMBL" id="JADPMR010000004">
    <property type="protein sequence ID" value="MBF9002660.1"/>
    <property type="molecule type" value="Genomic_DNA"/>
</dbReference>
<dbReference type="Gene3D" id="2.170.130.10">
    <property type="entry name" value="TonB-dependent receptor, plug domain"/>
    <property type="match status" value="1"/>
</dbReference>
<dbReference type="PROSITE" id="PS52016">
    <property type="entry name" value="TONB_DEPENDENT_REC_3"/>
    <property type="match status" value="1"/>
</dbReference>
<keyword evidence="3 11" id="KW-0813">Transport</keyword>
<evidence type="ECO:0000256" key="2">
    <source>
        <dbReference type="ARBA" id="ARBA00008143"/>
    </source>
</evidence>
<evidence type="ECO:0000259" key="14">
    <source>
        <dbReference type="Pfam" id="PF00593"/>
    </source>
</evidence>
<evidence type="ECO:0000256" key="13">
    <source>
        <dbReference type="SAM" id="SignalP"/>
    </source>
</evidence>
<feature type="chain" id="PRO_5045362361" evidence="13">
    <location>
        <begin position="22"/>
        <end position="698"/>
    </location>
</feature>
<gene>
    <name evidence="16" type="ORF">I1A42_19480</name>
</gene>
<evidence type="ECO:0000256" key="4">
    <source>
        <dbReference type="ARBA" id="ARBA00022452"/>
    </source>
</evidence>
<feature type="domain" description="TonB-dependent receptor plug" evidence="15">
    <location>
        <begin position="41"/>
        <end position="150"/>
    </location>
</feature>
<accession>A0ABS0GJZ7</accession>
<dbReference type="Gene3D" id="2.40.170.20">
    <property type="entry name" value="TonB-dependent receptor, beta-barrel domain"/>
    <property type="match status" value="1"/>
</dbReference>
<keyword evidence="8 11" id="KW-0472">Membrane</keyword>
<keyword evidence="9 16" id="KW-0675">Receptor</keyword>
<feature type="domain" description="TonB-dependent receptor-like beta-barrel" evidence="14">
    <location>
        <begin position="228"/>
        <end position="662"/>
    </location>
</feature>
<keyword evidence="6 13" id="KW-0732">Signal</keyword>
<dbReference type="InterPro" id="IPR037066">
    <property type="entry name" value="Plug_dom_sf"/>
</dbReference>
<dbReference type="PANTHER" id="PTHR30069:SF29">
    <property type="entry name" value="HEMOGLOBIN AND HEMOGLOBIN-HAPTOGLOBIN-BINDING PROTEIN 1-RELATED"/>
    <property type="match status" value="1"/>
</dbReference>
<reference evidence="16 17" key="1">
    <citation type="submission" date="2020-11" db="EMBL/GenBank/DDBJ databases">
        <title>Vibrio nitrifigilis sp. nov., a marine nitrogen-fixing bacterium isolated from the lagoon sediment of an islet inside an atoll.</title>
        <authorList>
            <person name="Wang L.-T."/>
            <person name="Shieh W.Y."/>
        </authorList>
    </citation>
    <scope>NUCLEOTIDE SEQUENCE [LARGE SCALE GENOMIC DNA]</scope>
    <source>
        <strain evidence="16 17">NFV-1</strain>
    </source>
</reference>
<dbReference type="InterPro" id="IPR010949">
    <property type="entry name" value="TonB_Hb/transfer/lactofer_rcpt"/>
</dbReference>
<keyword evidence="5 11" id="KW-0812">Transmembrane</keyword>
<evidence type="ECO:0000256" key="10">
    <source>
        <dbReference type="ARBA" id="ARBA00023237"/>
    </source>
</evidence>
<dbReference type="InterPro" id="IPR012910">
    <property type="entry name" value="Plug_dom"/>
</dbReference>
<proteinExistence type="inferred from homology"/>
<dbReference type="RefSeq" id="WP_196124548.1">
    <property type="nucleotide sequence ID" value="NZ_JADPMR010000004.1"/>
</dbReference>
<dbReference type="SUPFAM" id="SSF56935">
    <property type="entry name" value="Porins"/>
    <property type="match status" value="1"/>
</dbReference>
<organism evidence="16 17">
    <name type="scientific">Vibrio nitrifigilis</name>
    <dbReference type="NCBI Taxonomy" id="2789781"/>
    <lineage>
        <taxon>Bacteria</taxon>
        <taxon>Pseudomonadati</taxon>
        <taxon>Pseudomonadota</taxon>
        <taxon>Gammaproteobacteria</taxon>
        <taxon>Vibrionales</taxon>
        <taxon>Vibrionaceae</taxon>
        <taxon>Vibrio</taxon>
    </lineage>
</organism>
<comment type="similarity">
    <text evidence="2">Belongs to the TonB-dependent receptor family. Hemoglobin/haptoglobin binding protein subfamily.</text>
</comment>
<evidence type="ECO:0000256" key="11">
    <source>
        <dbReference type="PROSITE-ProRule" id="PRU01360"/>
    </source>
</evidence>
<dbReference type="InterPro" id="IPR000531">
    <property type="entry name" value="Beta-barrel_TonB"/>
</dbReference>
<evidence type="ECO:0000259" key="15">
    <source>
        <dbReference type="Pfam" id="PF07715"/>
    </source>
</evidence>
<evidence type="ECO:0000256" key="7">
    <source>
        <dbReference type="ARBA" id="ARBA00023077"/>
    </source>
</evidence>
<protein>
    <submittedName>
        <fullName evidence="16">TonB-dependent hemoglobin/transferrin/lactoferrin family receptor</fullName>
    </submittedName>
</protein>
<keyword evidence="17" id="KW-1185">Reference proteome</keyword>
<sequence>MLKQTAVSAAILLALTPTVYAASEQENIVVTATRNHQTLGNTAASVTVINSKDIERNIDTTLKDIFDDVPGVSVNSADRQGIQNINIRGIEGSRVKIVVDGMTQSQSYSGGNTGFINSAGVYIDPDMVKDIQIVKGAASSLYGSDAVGGVVAIETKDPIDFIKDGSNTGGQIKLAYSSKDKSFAENMIVAHRSGDLDALISVTRRDGKEVQNFRHDSDLANYSTTGQDTEKNDVLLKLQYQINDQHRVEFIGEDIHNQTDSDIYNSNYTDYTGDDTSDKLRFGIKHIWELDSSLADIITSQVNWQDKKETNITNRISNYTSAQEHKNYVYESKQWQGLTQLNKRIIIGETEHRLTYGADYVYSDIRNDFNSDSTSSGTTSSSSVVYTPNVKEQKAGVYLQDQIVLNHGDWLITPGVRYDWFSTEPSDVDGESYDSYSDSAFTARLGSVYHLTKQHSVFAQISQGFRAPSFDELYYIYGHPAYGYESIPNTDLKAEKSISYELGYRFNNAYTSAEISAFYSDYDDFIDRTSREGSDGLTQYYYTNLSKAKIKGIELSNQTQLDELLGAPNGTSSKFVAAYTEGEDGDGAALDSINPWSAIFTLAYDAPNSVWGSSFKTHFTAKKDGSDVSDGQTQMPSATVFDLTAYYKPMKQLTLTAGVFNLTNKEYYNWNSLRDKSSLSSSYTEAKRNFAVTAKYSF</sequence>